<evidence type="ECO:0000259" key="9">
    <source>
        <dbReference type="Pfam" id="PF12821"/>
    </source>
</evidence>
<keyword evidence="6 8" id="KW-0472">Membrane</keyword>
<name>A0A4Q1RKA6_9FIRM</name>
<dbReference type="GO" id="GO:0015744">
    <property type="term" value="P:succinate transport"/>
    <property type="evidence" value="ECO:0007669"/>
    <property type="project" value="TreeGrafter"/>
</dbReference>
<evidence type="ECO:0000313" key="11">
    <source>
        <dbReference type="Proteomes" id="UP000290106"/>
    </source>
</evidence>
<comment type="caution">
    <text evidence="10">The sequence shown here is derived from an EMBL/GenBank/DDBJ whole genome shotgun (WGS) entry which is preliminary data.</text>
</comment>
<dbReference type="AlphaFoldDB" id="A0A4Q1RKA6"/>
<sequence>MSVHLIFEFLTAFVGTIAFALLFQVPNEYYVNCGLAGGCGWICYKLLLAGCGLFGSTFFATVLVVFLSRLSAVRRHCPVTIFLVAGIFPLVPGAGIYWTAYYVVTDQLAKASDRGFQTLKIAVAIVLGILFVFEFPQKWFRWAERGTAAGN</sequence>
<feature type="domain" description="Threonine/Serine exporter ThrE" evidence="9">
    <location>
        <begin position="9"/>
        <end position="132"/>
    </location>
</feature>
<dbReference type="EMBL" id="SDKC01000001">
    <property type="protein sequence ID" value="RXS76227.1"/>
    <property type="molecule type" value="Genomic_DNA"/>
</dbReference>
<protein>
    <submittedName>
        <fullName evidence="10">Threonine/serine exporter</fullName>
    </submittedName>
</protein>
<dbReference type="OrthoDB" id="9810047at2"/>
<evidence type="ECO:0000256" key="8">
    <source>
        <dbReference type="SAM" id="Phobius"/>
    </source>
</evidence>
<feature type="transmembrane region" description="Helical" evidence="8">
    <location>
        <begin position="7"/>
        <end position="26"/>
    </location>
</feature>
<dbReference type="RefSeq" id="WP_129258813.1">
    <property type="nucleotide sequence ID" value="NZ_SDKC01000001.1"/>
</dbReference>
<evidence type="ECO:0000256" key="6">
    <source>
        <dbReference type="ARBA" id="ARBA00023136"/>
    </source>
</evidence>
<feature type="transmembrane region" description="Helical" evidence="8">
    <location>
        <begin position="79"/>
        <end position="104"/>
    </location>
</feature>
<proteinExistence type="inferred from homology"/>
<evidence type="ECO:0000256" key="7">
    <source>
        <dbReference type="ARBA" id="ARBA00034125"/>
    </source>
</evidence>
<keyword evidence="2" id="KW-1003">Cell membrane</keyword>
<dbReference type="InterPro" id="IPR050539">
    <property type="entry name" value="ThrE_Dicarb/AminoAcid_Exp"/>
</dbReference>
<dbReference type="Pfam" id="PF12821">
    <property type="entry name" value="ThrE_2"/>
    <property type="match status" value="1"/>
</dbReference>
<organism evidence="10 11">
    <name type="scientific">Blautia faecicola</name>
    <dbReference type="NCBI Taxonomy" id="2509240"/>
    <lineage>
        <taxon>Bacteria</taxon>
        <taxon>Bacillati</taxon>
        <taxon>Bacillota</taxon>
        <taxon>Clostridia</taxon>
        <taxon>Lachnospirales</taxon>
        <taxon>Lachnospiraceae</taxon>
        <taxon>Blautia</taxon>
    </lineage>
</organism>
<comment type="subcellular location">
    <subcellularLocation>
        <location evidence="1">Cell membrane</location>
        <topology evidence="1">Multi-pass membrane protein</topology>
    </subcellularLocation>
</comment>
<reference evidence="10 11" key="1">
    <citation type="submission" date="2019-01" db="EMBL/GenBank/DDBJ databases">
        <title>Blautia sp. nov. KGMB01111 isolated human feces.</title>
        <authorList>
            <person name="Park J.-E."/>
            <person name="Kim J.-S."/>
            <person name="Park S.-H."/>
        </authorList>
    </citation>
    <scope>NUCLEOTIDE SEQUENCE [LARGE SCALE GENOMIC DNA]</scope>
    <source>
        <strain evidence="10 11">KGMB01111</strain>
    </source>
</reference>
<feature type="transmembrane region" description="Helical" evidence="8">
    <location>
        <begin position="116"/>
        <end position="135"/>
    </location>
</feature>
<keyword evidence="11" id="KW-1185">Reference proteome</keyword>
<evidence type="ECO:0000256" key="4">
    <source>
        <dbReference type="ARBA" id="ARBA00022692"/>
    </source>
</evidence>
<accession>A0A4Q1RKA6</accession>
<dbReference type="PANTHER" id="PTHR34390:SF1">
    <property type="entry name" value="SUCCINATE TRANSPORTER SUBUNIT YJJB-RELATED"/>
    <property type="match status" value="1"/>
</dbReference>
<gene>
    <name evidence="10" type="ORF">ETP43_14150</name>
</gene>
<keyword evidence="5 8" id="KW-1133">Transmembrane helix</keyword>
<feature type="transmembrane region" description="Helical" evidence="8">
    <location>
        <begin position="46"/>
        <end position="67"/>
    </location>
</feature>
<keyword evidence="4 8" id="KW-0812">Transmembrane</keyword>
<evidence type="ECO:0000313" key="10">
    <source>
        <dbReference type="EMBL" id="RXS76227.1"/>
    </source>
</evidence>
<dbReference type="InterPro" id="IPR024528">
    <property type="entry name" value="ThrE_2"/>
</dbReference>
<evidence type="ECO:0000256" key="5">
    <source>
        <dbReference type="ARBA" id="ARBA00022989"/>
    </source>
</evidence>
<dbReference type="Proteomes" id="UP000290106">
    <property type="component" value="Unassembled WGS sequence"/>
</dbReference>
<evidence type="ECO:0000256" key="3">
    <source>
        <dbReference type="ARBA" id="ARBA00022519"/>
    </source>
</evidence>
<evidence type="ECO:0000256" key="1">
    <source>
        <dbReference type="ARBA" id="ARBA00004651"/>
    </source>
</evidence>
<dbReference type="GO" id="GO:0005886">
    <property type="term" value="C:plasma membrane"/>
    <property type="evidence" value="ECO:0007669"/>
    <property type="project" value="UniProtKB-SubCell"/>
</dbReference>
<keyword evidence="3" id="KW-0997">Cell inner membrane</keyword>
<dbReference type="PANTHER" id="PTHR34390">
    <property type="entry name" value="UPF0442 PROTEIN YJJB-RELATED"/>
    <property type="match status" value="1"/>
</dbReference>
<evidence type="ECO:0000256" key="2">
    <source>
        <dbReference type="ARBA" id="ARBA00022475"/>
    </source>
</evidence>
<comment type="similarity">
    <text evidence="7">Belongs to the ThrE exporter (TC 2.A.79) family.</text>
</comment>